<protein>
    <recommendedName>
        <fullName evidence="3">DinB superfamily protein</fullName>
    </recommendedName>
</protein>
<dbReference type="EMBL" id="FRDI01000005">
    <property type="protein sequence ID" value="SHN62694.1"/>
    <property type="molecule type" value="Genomic_DNA"/>
</dbReference>
<accession>A0A1M7SWE0</accession>
<evidence type="ECO:0000313" key="1">
    <source>
        <dbReference type="EMBL" id="SHN62694.1"/>
    </source>
</evidence>
<dbReference type="RefSeq" id="WP_072696987.1">
    <property type="nucleotide sequence ID" value="NZ_FRDI01000005.1"/>
</dbReference>
<dbReference type="STRING" id="1121455.SAMN02745728_01294"/>
<dbReference type="InterPro" id="IPR034660">
    <property type="entry name" value="DinB/YfiT-like"/>
</dbReference>
<dbReference type="SUPFAM" id="SSF109854">
    <property type="entry name" value="DinB/YfiT-like putative metalloenzymes"/>
    <property type="match status" value="1"/>
</dbReference>
<proteinExistence type="predicted"/>
<name>A0A1M7SWE0_9BACT</name>
<dbReference type="AlphaFoldDB" id="A0A1M7SWE0"/>
<dbReference type="Gene3D" id="1.20.120.450">
    <property type="entry name" value="dinb family like domain"/>
    <property type="match status" value="1"/>
</dbReference>
<sequence>MNDPVISCFKDDFKRFFNLLETQIIIIPDSLWNKTLGGYPLWQQFFHTLACIELYALPDNQPSEQTFHTKEIVMLSGITNDIINKEDMLIFAQKMKKQALNFIEDMSLEKLTKKHNRTSTALKKECTNQYALIGLIRHICYHLGCCDALLRENGIKGVY</sequence>
<reference evidence="1 2" key="1">
    <citation type="submission" date="2016-12" db="EMBL/GenBank/DDBJ databases">
        <authorList>
            <person name="Song W.-J."/>
            <person name="Kurnit D.M."/>
        </authorList>
    </citation>
    <scope>NUCLEOTIDE SEQUENCE [LARGE SCALE GENOMIC DNA]</scope>
    <source>
        <strain evidence="1 2">DSM 11393</strain>
    </source>
</reference>
<organism evidence="1 2">
    <name type="scientific">Desulfovibrio litoralis DSM 11393</name>
    <dbReference type="NCBI Taxonomy" id="1121455"/>
    <lineage>
        <taxon>Bacteria</taxon>
        <taxon>Pseudomonadati</taxon>
        <taxon>Thermodesulfobacteriota</taxon>
        <taxon>Desulfovibrionia</taxon>
        <taxon>Desulfovibrionales</taxon>
        <taxon>Desulfovibrionaceae</taxon>
        <taxon>Desulfovibrio</taxon>
    </lineage>
</organism>
<evidence type="ECO:0000313" key="2">
    <source>
        <dbReference type="Proteomes" id="UP000186469"/>
    </source>
</evidence>
<evidence type="ECO:0008006" key="3">
    <source>
        <dbReference type="Google" id="ProtNLM"/>
    </source>
</evidence>
<dbReference type="Proteomes" id="UP000186469">
    <property type="component" value="Unassembled WGS sequence"/>
</dbReference>
<dbReference type="OrthoDB" id="5459461at2"/>
<gene>
    <name evidence="1" type="ORF">SAMN02745728_01294</name>
</gene>
<keyword evidence="2" id="KW-1185">Reference proteome</keyword>